<evidence type="ECO:0000313" key="8">
    <source>
        <dbReference type="Proteomes" id="UP000001554"/>
    </source>
</evidence>
<dbReference type="PANTHER" id="PTHR11771">
    <property type="entry name" value="LIPOXYGENASE"/>
    <property type="match status" value="1"/>
</dbReference>
<comment type="caution">
    <text evidence="5">Lacks conserved residue(s) required for the propagation of feature annotation.</text>
</comment>
<dbReference type="OrthoDB" id="407298at2759"/>
<evidence type="ECO:0000256" key="4">
    <source>
        <dbReference type="ARBA" id="ARBA00023098"/>
    </source>
</evidence>
<dbReference type="Pfam" id="PF01477">
    <property type="entry name" value="PLAT"/>
    <property type="match status" value="1"/>
</dbReference>
<dbReference type="InterPro" id="IPR013819">
    <property type="entry name" value="LipOase_C"/>
</dbReference>
<evidence type="ECO:0000256" key="3">
    <source>
        <dbReference type="ARBA" id="ARBA00023002"/>
    </source>
</evidence>
<evidence type="ECO:0000256" key="2">
    <source>
        <dbReference type="ARBA" id="ARBA00022964"/>
    </source>
</evidence>
<dbReference type="PRINTS" id="PR00087">
    <property type="entry name" value="LIPOXYGENASE"/>
</dbReference>
<name>A0A9J7HPC5_BRAFL</name>
<dbReference type="Pfam" id="PF00305">
    <property type="entry name" value="Lipoxygenase"/>
    <property type="match status" value="1"/>
</dbReference>
<proteinExistence type="predicted"/>
<dbReference type="InterPro" id="IPR036392">
    <property type="entry name" value="PLAT/LH2_dom_sf"/>
</dbReference>
<reference evidence="9" key="2">
    <citation type="submission" date="2025-08" db="UniProtKB">
        <authorList>
            <consortium name="RefSeq"/>
        </authorList>
    </citation>
    <scope>IDENTIFICATION</scope>
    <source>
        <strain evidence="9">S238N-H82</strain>
        <tissue evidence="9">Testes</tissue>
    </source>
</reference>
<accession>A0A9J7HPC5</accession>
<evidence type="ECO:0000256" key="1">
    <source>
        <dbReference type="ARBA" id="ARBA00022723"/>
    </source>
</evidence>
<feature type="domain" description="PLAT" evidence="6">
    <location>
        <begin position="10"/>
        <end position="130"/>
    </location>
</feature>
<reference evidence="8" key="1">
    <citation type="journal article" date="2020" name="Nat. Ecol. Evol.">
        <title>Deeply conserved synteny resolves early events in vertebrate evolution.</title>
        <authorList>
            <person name="Simakov O."/>
            <person name="Marletaz F."/>
            <person name="Yue J.X."/>
            <person name="O'Connell B."/>
            <person name="Jenkins J."/>
            <person name="Brandt A."/>
            <person name="Calef R."/>
            <person name="Tung C.H."/>
            <person name="Huang T.K."/>
            <person name="Schmutz J."/>
            <person name="Satoh N."/>
            <person name="Yu J.K."/>
            <person name="Putnam N.H."/>
            <person name="Green R.E."/>
            <person name="Rokhsar D.S."/>
        </authorList>
    </citation>
    <scope>NUCLEOTIDE SEQUENCE [LARGE SCALE GENOMIC DNA]</scope>
    <source>
        <strain evidence="8">S238N-H82</strain>
    </source>
</reference>
<dbReference type="InterPro" id="IPR000907">
    <property type="entry name" value="LipOase"/>
</dbReference>
<keyword evidence="3" id="KW-0560">Oxidoreductase</keyword>
<dbReference type="PROSITE" id="PS00081">
    <property type="entry name" value="LIPOXYGENASE_2"/>
    <property type="match status" value="1"/>
</dbReference>
<dbReference type="InterPro" id="IPR036226">
    <property type="entry name" value="LipOase_C_sf"/>
</dbReference>
<dbReference type="InterPro" id="IPR001024">
    <property type="entry name" value="PLAT/LH2_dom"/>
</dbReference>
<dbReference type="SUPFAM" id="SSF48484">
    <property type="entry name" value="Lipoxigenase"/>
    <property type="match status" value="1"/>
</dbReference>
<dbReference type="GO" id="GO:0046872">
    <property type="term" value="F:metal ion binding"/>
    <property type="evidence" value="ECO:0007669"/>
    <property type="project" value="UniProtKB-KW"/>
</dbReference>
<dbReference type="Proteomes" id="UP000001554">
    <property type="component" value="Chromosome 19"/>
</dbReference>
<dbReference type="Gene3D" id="3.10.450.60">
    <property type="match status" value="1"/>
</dbReference>
<keyword evidence="8" id="KW-1185">Reference proteome</keyword>
<dbReference type="SUPFAM" id="SSF49723">
    <property type="entry name" value="Lipase/lipooxygenase domain (PLAT/LH2 domain)"/>
    <property type="match status" value="1"/>
</dbReference>
<keyword evidence="1" id="KW-0479">Metal-binding</keyword>
<dbReference type="RefSeq" id="XP_035663354.1">
    <property type="nucleotide sequence ID" value="XM_035807461.1"/>
</dbReference>
<organism evidence="8 9">
    <name type="scientific">Branchiostoma floridae</name>
    <name type="common">Florida lancelet</name>
    <name type="synonym">Amphioxus</name>
    <dbReference type="NCBI Taxonomy" id="7739"/>
    <lineage>
        <taxon>Eukaryota</taxon>
        <taxon>Metazoa</taxon>
        <taxon>Chordata</taxon>
        <taxon>Cephalochordata</taxon>
        <taxon>Leptocardii</taxon>
        <taxon>Amphioxiformes</taxon>
        <taxon>Branchiostomatidae</taxon>
        <taxon>Branchiostoma</taxon>
    </lineage>
</organism>
<dbReference type="GO" id="GO:0034440">
    <property type="term" value="P:lipid oxidation"/>
    <property type="evidence" value="ECO:0007669"/>
    <property type="project" value="InterPro"/>
</dbReference>
<evidence type="ECO:0000313" key="9">
    <source>
        <dbReference type="RefSeq" id="XP_035663354.1"/>
    </source>
</evidence>
<dbReference type="AlphaFoldDB" id="A0A9J7HPC5"/>
<dbReference type="PROSITE" id="PS50095">
    <property type="entry name" value="PLAT"/>
    <property type="match status" value="1"/>
</dbReference>
<dbReference type="Gene3D" id="1.20.245.10">
    <property type="entry name" value="Lipoxygenase-1, Domain 5"/>
    <property type="match status" value="1"/>
</dbReference>
<keyword evidence="4" id="KW-0443">Lipid metabolism</keyword>
<dbReference type="Gene3D" id="2.40.180.10">
    <property type="entry name" value="Catalase core domain"/>
    <property type="match status" value="1"/>
</dbReference>
<keyword evidence="2" id="KW-0223">Dioxygenase</keyword>
<dbReference type="KEGG" id="bfo:118407044"/>
<evidence type="ECO:0000259" key="6">
    <source>
        <dbReference type="PROSITE" id="PS50095"/>
    </source>
</evidence>
<sequence length="611" mass="69918">MCDRPTTEGIDVLVKTKTGTCRGAATNSNVFIRLYDDKGHKSRACQLDVWWWNDFERGSDGEYKLDDVKVTSPIRQLELWRDDSHPNDDWYCDSISVQLQPDNNGPTYDFPVHRWMKQNDHVWLIPGDCELPQDDLHPQDRAEEMTIMRERFASVTPAPGLLPWVKTLPAEEEFTEQRLVCVFKQCVFHILLELRPTCWNHNWKALTLEKALETKRLYIVDHTVMSIAAFMNQDRPMCAPYGLFYVNNKKDLVPVAIQLYPNDEEQHHPVFLPSDPAYTWLYAKMWFNCADGNYHQAVPHLGFTHLVAEACALAAKTTLSRSHPVQRLLEPHFYNLFAINSHGRENLINEGGIFTRTTMTGPNGTLKLIKNRLQTWRMDVDGTLPEDLKNRGVDDVEALPKYYYRDDAMPTYNAIKEYVTGIVKIFYGNSDDATKLHGDYEIQEFAKALVSTEDGKTAIKGIPGNGKFSTLDELIQTLTCIVFISSVQHAAVNFGNLDQFGFVPNMPLMLFKDPPKTKDPMTEQDVLDALPSKEQAVVLNGVVSVMSERATQPLGDFEVEYLRGDEVDQVILKFQQELACISSIIKYKNRKHRFQPYDYLDPQNIPNAISI</sequence>
<dbReference type="InterPro" id="IPR020834">
    <property type="entry name" value="LipOase_CS"/>
</dbReference>
<protein>
    <submittedName>
        <fullName evidence="9">Allene oxide synthase-lipoxygenase protein-like</fullName>
    </submittedName>
</protein>
<dbReference type="OMA" id="GRTHILM"/>
<evidence type="ECO:0000259" key="7">
    <source>
        <dbReference type="PROSITE" id="PS51393"/>
    </source>
</evidence>
<evidence type="ECO:0000256" key="5">
    <source>
        <dbReference type="PROSITE-ProRule" id="PRU00152"/>
    </source>
</evidence>
<gene>
    <name evidence="9" type="primary">LOC118407044</name>
</gene>
<feature type="domain" description="Lipoxygenase" evidence="7">
    <location>
        <begin position="200"/>
        <end position="611"/>
    </location>
</feature>
<dbReference type="PROSITE" id="PS51393">
    <property type="entry name" value="LIPOXYGENASE_3"/>
    <property type="match status" value="1"/>
</dbReference>
<dbReference type="GO" id="GO:0016702">
    <property type="term" value="F:oxidoreductase activity, acting on single donors with incorporation of molecular oxygen, incorporation of two atoms of oxygen"/>
    <property type="evidence" value="ECO:0007669"/>
    <property type="project" value="InterPro"/>
</dbReference>
<dbReference type="GeneID" id="118407044"/>